<reference evidence="1 2" key="1">
    <citation type="journal article" date="2017" name="Front. Genet.">
        <title>Draft sequencing of the heterozygous diploid genome of Satsuma (Citrus unshiu Marc.) using a hybrid assembly approach.</title>
        <authorList>
            <person name="Shimizu T."/>
            <person name="Tanizawa Y."/>
            <person name="Mochizuki T."/>
            <person name="Nagasaki H."/>
            <person name="Yoshioka T."/>
            <person name="Toyoda A."/>
            <person name="Fujiyama A."/>
            <person name="Kaminuma E."/>
            <person name="Nakamura Y."/>
        </authorList>
    </citation>
    <scope>NUCLEOTIDE SEQUENCE [LARGE SCALE GENOMIC DNA]</scope>
    <source>
        <strain evidence="2">cv. Miyagawa wase</strain>
    </source>
</reference>
<accession>A0A2H5PPB6</accession>
<gene>
    <name evidence="1" type="ORF">CUMW_154870</name>
</gene>
<evidence type="ECO:0000313" key="1">
    <source>
        <dbReference type="EMBL" id="GAY54199.1"/>
    </source>
</evidence>
<evidence type="ECO:0000313" key="2">
    <source>
        <dbReference type="Proteomes" id="UP000236630"/>
    </source>
</evidence>
<protein>
    <submittedName>
        <fullName evidence="1">Uncharacterized protein</fullName>
    </submittedName>
</protein>
<proteinExistence type="predicted"/>
<dbReference type="EMBL" id="BDQV01000102">
    <property type="protein sequence ID" value="GAY54199.1"/>
    <property type="molecule type" value="Genomic_DNA"/>
</dbReference>
<keyword evidence="2" id="KW-1185">Reference proteome</keyword>
<comment type="caution">
    <text evidence="1">The sequence shown here is derived from an EMBL/GenBank/DDBJ whole genome shotgun (WGS) entry which is preliminary data.</text>
</comment>
<dbReference type="Proteomes" id="UP000236630">
    <property type="component" value="Unassembled WGS sequence"/>
</dbReference>
<sequence length="79" mass="9074">MGSLLINLVSKDVLEWAVLDAKFVQVNRGTFEVIIYYNIDSTKRGLKIKIKEQNSKSGDAKGFMKQLWFTYFSFCISLS</sequence>
<dbReference type="AlphaFoldDB" id="A0A2H5PPB6"/>
<name>A0A2H5PPB6_CITUN</name>
<organism evidence="1 2">
    <name type="scientific">Citrus unshiu</name>
    <name type="common">Satsuma mandarin</name>
    <name type="synonym">Citrus nobilis var. unshiu</name>
    <dbReference type="NCBI Taxonomy" id="55188"/>
    <lineage>
        <taxon>Eukaryota</taxon>
        <taxon>Viridiplantae</taxon>
        <taxon>Streptophyta</taxon>
        <taxon>Embryophyta</taxon>
        <taxon>Tracheophyta</taxon>
        <taxon>Spermatophyta</taxon>
        <taxon>Magnoliopsida</taxon>
        <taxon>eudicotyledons</taxon>
        <taxon>Gunneridae</taxon>
        <taxon>Pentapetalae</taxon>
        <taxon>rosids</taxon>
        <taxon>malvids</taxon>
        <taxon>Sapindales</taxon>
        <taxon>Rutaceae</taxon>
        <taxon>Aurantioideae</taxon>
        <taxon>Citrus</taxon>
    </lineage>
</organism>